<dbReference type="CDD" id="cd17546">
    <property type="entry name" value="REC_hyHK_CKI1_RcsC-like"/>
    <property type="match status" value="1"/>
</dbReference>
<dbReference type="OrthoDB" id="9802155at2"/>
<dbReference type="AlphaFoldDB" id="A0A410K159"/>
<dbReference type="EMBL" id="CP035108">
    <property type="protein sequence ID" value="QAR34170.1"/>
    <property type="molecule type" value="Genomic_DNA"/>
</dbReference>
<dbReference type="PANTHER" id="PTHR43228">
    <property type="entry name" value="TWO-COMPONENT RESPONSE REGULATOR"/>
    <property type="match status" value="1"/>
</dbReference>
<proteinExistence type="predicted"/>
<reference evidence="3 4" key="1">
    <citation type="submission" date="2019-01" db="EMBL/GenBank/DDBJ databases">
        <title>Geovibrio thiophilus DSM 11263, complete genome.</title>
        <authorList>
            <person name="Spring S."/>
            <person name="Bunk B."/>
            <person name="Sproer C."/>
        </authorList>
    </citation>
    <scope>NUCLEOTIDE SEQUENCE [LARGE SCALE GENOMIC DNA]</scope>
    <source>
        <strain evidence="3 4">DSM 11263</strain>
    </source>
</reference>
<evidence type="ECO:0000256" key="1">
    <source>
        <dbReference type="PROSITE-ProRule" id="PRU00169"/>
    </source>
</evidence>
<dbReference type="InterPro" id="IPR001789">
    <property type="entry name" value="Sig_transdc_resp-reg_receiver"/>
</dbReference>
<evidence type="ECO:0000313" key="3">
    <source>
        <dbReference type="EMBL" id="QAR34170.1"/>
    </source>
</evidence>
<dbReference type="PANTHER" id="PTHR43228:SF1">
    <property type="entry name" value="TWO-COMPONENT RESPONSE REGULATOR ARR22"/>
    <property type="match status" value="1"/>
</dbReference>
<organism evidence="3 4">
    <name type="scientific">Geovibrio thiophilus</name>
    <dbReference type="NCBI Taxonomy" id="139438"/>
    <lineage>
        <taxon>Bacteria</taxon>
        <taxon>Pseudomonadati</taxon>
        <taxon>Deferribacterota</taxon>
        <taxon>Deferribacteres</taxon>
        <taxon>Deferribacterales</taxon>
        <taxon>Geovibrionaceae</taxon>
        <taxon>Geovibrio</taxon>
    </lineage>
</organism>
<evidence type="ECO:0000259" key="2">
    <source>
        <dbReference type="PROSITE" id="PS50110"/>
    </source>
</evidence>
<dbReference type="Pfam" id="PF00072">
    <property type="entry name" value="Response_reg"/>
    <property type="match status" value="1"/>
</dbReference>
<evidence type="ECO:0000313" key="4">
    <source>
        <dbReference type="Proteomes" id="UP000287502"/>
    </source>
</evidence>
<keyword evidence="4" id="KW-1185">Reference proteome</keyword>
<dbReference type="PROSITE" id="PS50110">
    <property type="entry name" value="RESPONSE_REGULATORY"/>
    <property type="match status" value="1"/>
</dbReference>
<dbReference type="GO" id="GO:0000160">
    <property type="term" value="P:phosphorelay signal transduction system"/>
    <property type="evidence" value="ECO:0007669"/>
    <property type="project" value="InterPro"/>
</dbReference>
<sequence>MTKDLSSLSILYVEDESVTRMAVTRVLQKRVGNIYPAKDGKEGLSMFLEHRPDMVLTDLQMPVMDGWEMISEIRKVAPAVPIIVISAYEYDNSDRTVSDSIVKPVIKDTLFEKIECCSK</sequence>
<dbReference type="Gene3D" id="3.40.50.2300">
    <property type="match status" value="1"/>
</dbReference>
<keyword evidence="1" id="KW-0597">Phosphoprotein</keyword>
<dbReference type="InterPro" id="IPR052048">
    <property type="entry name" value="ST_Response_Regulator"/>
</dbReference>
<accession>A0A410K159</accession>
<dbReference type="RefSeq" id="WP_128467475.1">
    <property type="nucleotide sequence ID" value="NZ_CP035108.1"/>
</dbReference>
<protein>
    <submittedName>
        <fullName evidence="3">Response regulator</fullName>
    </submittedName>
</protein>
<dbReference type="Proteomes" id="UP000287502">
    <property type="component" value="Chromosome"/>
</dbReference>
<dbReference type="KEGG" id="gtl:EP073_12365"/>
<feature type="modified residue" description="4-aspartylphosphate" evidence="1">
    <location>
        <position position="58"/>
    </location>
</feature>
<dbReference type="SMART" id="SM00448">
    <property type="entry name" value="REC"/>
    <property type="match status" value="1"/>
</dbReference>
<feature type="domain" description="Response regulatory" evidence="2">
    <location>
        <begin position="9"/>
        <end position="118"/>
    </location>
</feature>
<gene>
    <name evidence="3" type="ORF">EP073_12365</name>
</gene>
<dbReference type="InterPro" id="IPR011006">
    <property type="entry name" value="CheY-like_superfamily"/>
</dbReference>
<name>A0A410K159_9BACT</name>
<dbReference type="SUPFAM" id="SSF52172">
    <property type="entry name" value="CheY-like"/>
    <property type="match status" value="1"/>
</dbReference>